<dbReference type="InterPro" id="IPR050973">
    <property type="entry name" value="H3K9_Histone-Lys_N-MTase"/>
</dbReference>
<dbReference type="GO" id="GO:0008270">
    <property type="term" value="F:zinc ion binding"/>
    <property type="evidence" value="ECO:0007669"/>
    <property type="project" value="InterPro"/>
</dbReference>
<dbReference type="GO" id="GO:0005634">
    <property type="term" value="C:nucleus"/>
    <property type="evidence" value="ECO:0007669"/>
    <property type="project" value="InterPro"/>
</dbReference>
<evidence type="ECO:0000259" key="9">
    <source>
        <dbReference type="PROSITE" id="PS50868"/>
    </source>
</evidence>
<dbReference type="SUPFAM" id="SSF82199">
    <property type="entry name" value="SET domain"/>
    <property type="match status" value="1"/>
</dbReference>
<dbReference type="PROSITE" id="PS50280">
    <property type="entry name" value="SET"/>
    <property type="match status" value="1"/>
</dbReference>
<proteinExistence type="predicted"/>
<dbReference type="Gene3D" id="2.170.270.10">
    <property type="entry name" value="SET domain"/>
    <property type="match status" value="1"/>
</dbReference>
<dbReference type="InterPro" id="IPR003616">
    <property type="entry name" value="Post-SET_dom"/>
</dbReference>
<evidence type="ECO:0000256" key="4">
    <source>
        <dbReference type="ARBA" id="ARBA00022679"/>
    </source>
</evidence>
<dbReference type="SMART" id="SM00468">
    <property type="entry name" value="PreSET"/>
    <property type="match status" value="1"/>
</dbReference>
<keyword evidence="3" id="KW-0489">Methyltransferase</keyword>
<accession>A0AAD9ZD46</accession>
<dbReference type="InterPro" id="IPR007728">
    <property type="entry name" value="Pre-SET_dom"/>
</dbReference>
<evidence type="ECO:0000313" key="11">
    <source>
        <dbReference type="Proteomes" id="UP001276659"/>
    </source>
</evidence>
<dbReference type="GO" id="GO:0042054">
    <property type="term" value="F:histone methyltransferase activity"/>
    <property type="evidence" value="ECO:0007669"/>
    <property type="project" value="InterPro"/>
</dbReference>
<dbReference type="EMBL" id="JASNWA010000004">
    <property type="protein sequence ID" value="KAK3176356.1"/>
    <property type="molecule type" value="Genomic_DNA"/>
</dbReference>
<keyword evidence="5" id="KW-0949">S-adenosyl-L-methionine</keyword>
<comment type="subcellular location">
    <subcellularLocation>
        <location evidence="1">Chromosome</location>
    </subcellularLocation>
</comment>
<keyword evidence="11" id="KW-1185">Reference proteome</keyword>
<evidence type="ECO:0000256" key="2">
    <source>
        <dbReference type="ARBA" id="ARBA00022454"/>
    </source>
</evidence>
<comment type="caution">
    <text evidence="10">The sequence shown here is derived from an EMBL/GenBank/DDBJ whole genome shotgun (WGS) entry which is preliminary data.</text>
</comment>
<evidence type="ECO:0008006" key="12">
    <source>
        <dbReference type="Google" id="ProtNLM"/>
    </source>
</evidence>
<organism evidence="10 11">
    <name type="scientific">Lepraria neglecta</name>
    <dbReference type="NCBI Taxonomy" id="209136"/>
    <lineage>
        <taxon>Eukaryota</taxon>
        <taxon>Fungi</taxon>
        <taxon>Dikarya</taxon>
        <taxon>Ascomycota</taxon>
        <taxon>Pezizomycotina</taxon>
        <taxon>Lecanoromycetes</taxon>
        <taxon>OSLEUM clade</taxon>
        <taxon>Lecanoromycetidae</taxon>
        <taxon>Lecanorales</taxon>
        <taxon>Lecanorineae</taxon>
        <taxon>Stereocaulaceae</taxon>
        <taxon>Lepraria</taxon>
    </lineage>
</organism>
<dbReference type="SMART" id="SM00317">
    <property type="entry name" value="SET"/>
    <property type="match status" value="1"/>
</dbReference>
<keyword evidence="7" id="KW-0862">Zinc</keyword>
<dbReference type="Proteomes" id="UP001276659">
    <property type="component" value="Unassembled WGS sequence"/>
</dbReference>
<gene>
    <name evidence="10" type="ORF">OEA41_007679</name>
</gene>
<protein>
    <recommendedName>
        <fullName evidence="12">SET domain-containing protein</fullName>
    </recommendedName>
</protein>
<dbReference type="GO" id="GO:0032259">
    <property type="term" value="P:methylation"/>
    <property type="evidence" value="ECO:0007669"/>
    <property type="project" value="UniProtKB-KW"/>
</dbReference>
<dbReference type="InterPro" id="IPR001214">
    <property type="entry name" value="SET_dom"/>
</dbReference>
<evidence type="ECO:0000256" key="3">
    <source>
        <dbReference type="ARBA" id="ARBA00022603"/>
    </source>
</evidence>
<dbReference type="PANTHER" id="PTHR46223:SF3">
    <property type="entry name" value="HISTONE-LYSINE N-METHYLTRANSFERASE SET-23"/>
    <property type="match status" value="1"/>
</dbReference>
<evidence type="ECO:0000313" key="10">
    <source>
        <dbReference type="EMBL" id="KAK3176356.1"/>
    </source>
</evidence>
<dbReference type="PROSITE" id="PS50868">
    <property type="entry name" value="POST_SET"/>
    <property type="match status" value="1"/>
</dbReference>
<dbReference type="Pfam" id="PF00856">
    <property type="entry name" value="SET"/>
    <property type="match status" value="1"/>
</dbReference>
<keyword evidence="4" id="KW-0808">Transferase</keyword>
<keyword evidence="6" id="KW-0479">Metal-binding</keyword>
<name>A0AAD9ZD46_9LECA</name>
<evidence type="ECO:0000256" key="1">
    <source>
        <dbReference type="ARBA" id="ARBA00004286"/>
    </source>
</evidence>
<dbReference type="GO" id="GO:0005694">
    <property type="term" value="C:chromosome"/>
    <property type="evidence" value="ECO:0007669"/>
    <property type="project" value="UniProtKB-SubCell"/>
</dbReference>
<dbReference type="InterPro" id="IPR046341">
    <property type="entry name" value="SET_dom_sf"/>
</dbReference>
<feature type="domain" description="SET" evidence="8">
    <location>
        <begin position="180"/>
        <end position="389"/>
    </location>
</feature>
<evidence type="ECO:0000256" key="6">
    <source>
        <dbReference type="ARBA" id="ARBA00022723"/>
    </source>
</evidence>
<reference evidence="10" key="1">
    <citation type="submission" date="2022-11" db="EMBL/GenBank/DDBJ databases">
        <title>Chromosomal genome sequence assembly and mating type (MAT) locus characterization of the leprose asexual lichenized fungus Lepraria neglecta (Nyl.) Erichsen.</title>
        <authorList>
            <person name="Allen J.L."/>
            <person name="Pfeffer B."/>
        </authorList>
    </citation>
    <scope>NUCLEOTIDE SEQUENCE</scope>
    <source>
        <strain evidence="10">Allen 5258</strain>
    </source>
</reference>
<dbReference type="AlphaFoldDB" id="A0AAD9ZD46"/>
<evidence type="ECO:0000259" key="8">
    <source>
        <dbReference type="PROSITE" id="PS50280"/>
    </source>
</evidence>
<keyword evidence="2" id="KW-0158">Chromosome</keyword>
<dbReference type="PANTHER" id="PTHR46223">
    <property type="entry name" value="HISTONE-LYSINE N-METHYLTRANSFERASE SUV39H"/>
    <property type="match status" value="1"/>
</dbReference>
<evidence type="ECO:0000256" key="5">
    <source>
        <dbReference type="ARBA" id="ARBA00022691"/>
    </source>
</evidence>
<evidence type="ECO:0000256" key="7">
    <source>
        <dbReference type="ARBA" id="ARBA00022833"/>
    </source>
</evidence>
<feature type="domain" description="Post-SET" evidence="9">
    <location>
        <begin position="423"/>
        <end position="439"/>
    </location>
</feature>
<sequence>MLPAYKPSSIEAQKQRVGIPTSYQAHNPHITTRQLPHEASPQSSLDIRTKKFSLSLSQPGFQPRQPSPSLNKRKIIDLTLSDDDEIVPIPLVPALKSTNSYGTVSAPRALHFVSKSTKVREKNPVFRSPYSQAASPKERVSAVQVPPLQPSPADCRRFFLENLSVLKGVTVVNTVDDSSPPLGFKFIKENVIGKGVHRATDEFMSGCTCRKDNGRQIGCEYLACECLEDSATTKDGKKVFPYSARKIDPGCLRPFYLQGGFHVFECNEKCNCMSNCLRCKVDLKTGQFIDTYRGEVITHEEAERRGNKRHSDDQENYFFSMDRWEDGSEGYVCDGMFMGGPTRFINHSCDPNCRQMTVSYNHADINIYDLAFFATEPIPAGTELTFDYSASVDEIDDADEDVEQSRVITEKKADELEKKKGYRPSRCLCGADNCRGYFFT</sequence>